<dbReference type="OrthoDB" id="15001at2759"/>
<sequence length="89" mass="10344">MEEFMNRKTEILRKEQENMRILSATYGSALPFQLIMERNVLSQKPRGIQNINIGLDVSLGRNTELPFPHYLDNRPTCILDINRNNISLV</sequence>
<reference evidence="1 2" key="1">
    <citation type="submission" date="2016-11" db="EMBL/GenBank/DDBJ databases">
        <title>The macronuclear genome of Stentor coeruleus: a giant cell with tiny introns.</title>
        <authorList>
            <person name="Slabodnick M."/>
            <person name="Ruby J.G."/>
            <person name="Reiff S.B."/>
            <person name="Swart E.C."/>
            <person name="Gosai S."/>
            <person name="Prabakaran S."/>
            <person name="Witkowska E."/>
            <person name="Larue G.E."/>
            <person name="Fisher S."/>
            <person name="Freeman R.M."/>
            <person name="Gunawardena J."/>
            <person name="Chu W."/>
            <person name="Stover N.A."/>
            <person name="Gregory B.D."/>
            <person name="Nowacki M."/>
            <person name="Derisi J."/>
            <person name="Roy S.W."/>
            <person name="Marshall W.F."/>
            <person name="Sood P."/>
        </authorList>
    </citation>
    <scope>NUCLEOTIDE SEQUENCE [LARGE SCALE GENOMIC DNA]</scope>
    <source>
        <strain evidence="1">WM001</strain>
    </source>
</reference>
<accession>A0A1R2AU51</accession>
<evidence type="ECO:0000313" key="1">
    <source>
        <dbReference type="EMBL" id="OMJ67975.1"/>
    </source>
</evidence>
<dbReference type="Pfam" id="PF05348">
    <property type="entry name" value="UMP1"/>
    <property type="match status" value="1"/>
</dbReference>
<organism evidence="1 2">
    <name type="scientific">Stentor coeruleus</name>
    <dbReference type="NCBI Taxonomy" id="5963"/>
    <lineage>
        <taxon>Eukaryota</taxon>
        <taxon>Sar</taxon>
        <taxon>Alveolata</taxon>
        <taxon>Ciliophora</taxon>
        <taxon>Postciliodesmatophora</taxon>
        <taxon>Heterotrichea</taxon>
        <taxon>Heterotrichida</taxon>
        <taxon>Stentoridae</taxon>
        <taxon>Stentor</taxon>
    </lineage>
</organism>
<keyword evidence="2" id="KW-1185">Reference proteome</keyword>
<evidence type="ECO:0000313" key="2">
    <source>
        <dbReference type="Proteomes" id="UP000187209"/>
    </source>
</evidence>
<proteinExistence type="predicted"/>
<gene>
    <name evidence="1" type="ORF">SteCoe_34716</name>
</gene>
<name>A0A1R2AU51_9CILI</name>
<dbReference type="AlphaFoldDB" id="A0A1R2AU51"/>
<dbReference type="EMBL" id="MPUH01001406">
    <property type="protein sequence ID" value="OMJ67975.1"/>
    <property type="molecule type" value="Genomic_DNA"/>
</dbReference>
<dbReference type="Proteomes" id="UP000187209">
    <property type="component" value="Unassembled WGS sequence"/>
</dbReference>
<comment type="caution">
    <text evidence="1">The sequence shown here is derived from an EMBL/GenBank/DDBJ whole genome shotgun (WGS) entry which is preliminary data.</text>
</comment>
<protein>
    <submittedName>
        <fullName evidence="1">Uncharacterized protein</fullName>
    </submittedName>
</protein>